<keyword evidence="3" id="KW-1185">Reference proteome</keyword>
<dbReference type="Gene3D" id="3.40.140.10">
    <property type="entry name" value="Cytidine Deaminase, domain 2"/>
    <property type="match status" value="1"/>
</dbReference>
<feature type="domain" description="JAB1/MPN/MOV34 metalloenzyme" evidence="1">
    <location>
        <begin position="3"/>
        <end position="78"/>
    </location>
</feature>
<accession>M3JCM7</accession>
<proteinExistence type="predicted"/>
<sequence>MIVQIHSVVLLNIADALTRSSDNTTGVLLGFINQDKLVIVTSFEIAEESPQYLQSRYNLFKDVYPQCSVIGIYQIHGKDFKKLSIIDGLSIDQPVFLSFDESFQPEGYINGEQVKIVIDSSETEVITTNTIDNNKDYYTVKSKPKEQMSLSKYNENMAITLSKLHDRLEKILETPGLDKEIVELANSLHFTGDKDDHSIKLQTAQLALITEQIANLERDKLSIVKAVLVHEANRGLV</sequence>
<dbReference type="GO" id="GO:0008237">
    <property type="term" value="F:metallopeptidase activity"/>
    <property type="evidence" value="ECO:0007669"/>
    <property type="project" value="InterPro"/>
</dbReference>
<dbReference type="InterPro" id="IPR000555">
    <property type="entry name" value="JAMM/MPN+_dom"/>
</dbReference>
<evidence type="ECO:0000259" key="1">
    <source>
        <dbReference type="Pfam" id="PF01398"/>
    </source>
</evidence>
<dbReference type="Pfam" id="PF01398">
    <property type="entry name" value="JAB"/>
    <property type="match status" value="1"/>
</dbReference>
<dbReference type="STRING" id="1245528.M3JCM7"/>
<organism evidence="2 3">
    <name type="scientific">Candida maltosa (strain Xu316)</name>
    <name type="common">Yeast</name>
    <dbReference type="NCBI Taxonomy" id="1245528"/>
    <lineage>
        <taxon>Eukaryota</taxon>
        <taxon>Fungi</taxon>
        <taxon>Dikarya</taxon>
        <taxon>Ascomycota</taxon>
        <taxon>Saccharomycotina</taxon>
        <taxon>Pichiomycetes</taxon>
        <taxon>Debaryomycetaceae</taxon>
        <taxon>Candida/Lodderomyces clade</taxon>
        <taxon>Candida</taxon>
    </lineage>
</organism>
<dbReference type="eggNOG" id="ENOG502RQ4B">
    <property type="taxonomic scope" value="Eukaryota"/>
</dbReference>
<dbReference type="OMA" id="ISTHEMP"/>
<dbReference type="AlphaFoldDB" id="M3JCM7"/>
<evidence type="ECO:0000313" key="3">
    <source>
        <dbReference type="Proteomes" id="UP000011777"/>
    </source>
</evidence>
<dbReference type="HOGENOM" id="CLU_102252_0_0_1"/>
<protein>
    <recommendedName>
        <fullName evidence="1">JAB1/MPN/MOV34 metalloenzyme domain-containing protein</fullName>
    </recommendedName>
</protein>
<reference evidence="2 3" key="1">
    <citation type="submission" date="2013-02" db="EMBL/GenBank/DDBJ databases">
        <title>Genome sequence of Candida maltosa Xu316, a potential industrial strain for xylitol and ethanol production.</title>
        <authorList>
            <person name="Yu J."/>
            <person name="Wang Q."/>
            <person name="Geng X."/>
            <person name="Bao W."/>
            <person name="He P."/>
            <person name="Cai J."/>
        </authorList>
    </citation>
    <scope>NUCLEOTIDE SEQUENCE [LARGE SCALE GENOMIC DNA]</scope>
    <source>
        <strain evidence="3">Xu316</strain>
    </source>
</reference>
<evidence type="ECO:0000313" key="2">
    <source>
        <dbReference type="EMBL" id="EMG49943.1"/>
    </source>
</evidence>
<dbReference type="EMBL" id="AOGT01000439">
    <property type="protein sequence ID" value="EMG49943.1"/>
    <property type="molecule type" value="Genomic_DNA"/>
</dbReference>
<dbReference type="Proteomes" id="UP000011777">
    <property type="component" value="Unassembled WGS sequence"/>
</dbReference>
<name>M3JCM7_CANMX</name>
<comment type="caution">
    <text evidence="2">The sequence shown here is derived from an EMBL/GenBank/DDBJ whole genome shotgun (WGS) entry which is preliminary data.</text>
</comment>
<gene>
    <name evidence="2" type="ORF">G210_5071</name>
</gene>
<dbReference type="PANTHER" id="PTHR10540">
    <property type="entry name" value="EUKARYOTIC TRANSLATION INITIATION FACTOR 3 SUBUNIT F-RELATED"/>
    <property type="match status" value="1"/>
</dbReference>
<dbReference type="OrthoDB" id="1378at2759"/>